<organism evidence="1 2">
    <name type="scientific">Hypoxylon rubiginosum</name>
    <dbReference type="NCBI Taxonomy" id="110542"/>
    <lineage>
        <taxon>Eukaryota</taxon>
        <taxon>Fungi</taxon>
        <taxon>Dikarya</taxon>
        <taxon>Ascomycota</taxon>
        <taxon>Pezizomycotina</taxon>
        <taxon>Sordariomycetes</taxon>
        <taxon>Xylariomycetidae</taxon>
        <taxon>Xylariales</taxon>
        <taxon>Hypoxylaceae</taxon>
        <taxon>Hypoxylon</taxon>
    </lineage>
</organism>
<dbReference type="Proteomes" id="UP001497700">
    <property type="component" value="Unassembled WGS sequence"/>
</dbReference>
<evidence type="ECO:0000313" key="2">
    <source>
        <dbReference type="Proteomes" id="UP001497700"/>
    </source>
</evidence>
<gene>
    <name evidence="1" type="ORF">F4820DRAFT_455465</name>
</gene>
<evidence type="ECO:0000313" key="1">
    <source>
        <dbReference type="EMBL" id="KAI4870021.1"/>
    </source>
</evidence>
<keyword evidence="2" id="KW-1185">Reference proteome</keyword>
<comment type="caution">
    <text evidence="1">The sequence shown here is derived from an EMBL/GenBank/DDBJ whole genome shotgun (WGS) entry which is preliminary data.</text>
</comment>
<accession>A0ACB9ZEG0</accession>
<reference evidence="1 2" key="1">
    <citation type="journal article" date="2022" name="New Phytol.">
        <title>Ecological generalism drives hyperdiversity of secondary metabolite gene clusters in xylarialean endophytes.</title>
        <authorList>
            <person name="Franco M.E.E."/>
            <person name="Wisecaver J.H."/>
            <person name="Arnold A.E."/>
            <person name="Ju Y.M."/>
            <person name="Slot J.C."/>
            <person name="Ahrendt S."/>
            <person name="Moore L.P."/>
            <person name="Eastman K.E."/>
            <person name="Scott K."/>
            <person name="Konkel Z."/>
            <person name="Mondo S.J."/>
            <person name="Kuo A."/>
            <person name="Hayes R.D."/>
            <person name="Haridas S."/>
            <person name="Andreopoulos B."/>
            <person name="Riley R."/>
            <person name="LaButti K."/>
            <person name="Pangilinan J."/>
            <person name="Lipzen A."/>
            <person name="Amirebrahimi M."/>
            <person name="Yan J."/>
            <person name="Adam C."/>
            <person name="Keymanesh K."/>
            <person name="Ng V."/>
            <person name="Louie K."/>
            <person name="Northen T."/>
            <person name="Drula E."/>
            <person name="Henrissat B."/>
            <person name="Hsieh H.M."/>
            <person name="Youens-Clark K."/>
            <person name="Lutzoni F."/>
            <person name="Miadlikowska J."/>
            <person name="Eastwood D.C."/>
            <person name="Hamelin R.C."/>
            <person name="Grigoriev I.V."/>
            <person name="U'Ren J.M."/>
        </authorList>
    </citation>
    <scope>NUCLEOTIDE SEQUENCE [LARGE SCALE GENOMIC DNA]</scope>
    <source>
        <strain evidence="1 2">CBS 119005</strain>
    </source>
</reference>
<name>A0ACB9ZEG0_9PEZI</name>
<protein>
    <submittedName>
        <fullName evidence="1">CobW/HypB/UreG, nucleotide-binding domain-containing protein</fullName>
    </submittedName>
</protein>
<sequence length="828" mass="89790">MNFDEEVPPELVEAETSPQEEKLVKVPITIVTGYLGAGKTTLLNYILTARHGKKIAVIMNEFGDSLDIEKSLTVNKGGEQVEEWLEVGNGCICCSVKDSGVNAIESLMEKKGAFDYILLETTGLADPGNLAPLFWVDDGLGSTIYLDGIVTLVDAKNILRSLDDPSGKVEGHEDHDGHGPLMTTAHVQISHADVIVINKSDLVEPTELEDVKARIRAINGLAKIHITKQSVVPQLEGFLLDLHAYDQVEVLDTTGKGHSHLDPTISTVTVDVPPLAPEQLEQVDRWLRSILWEGQVPGEATSSTAPVEIHRLKARLVFKNGDVKMVQGVREHGAMPPQTLRGMPTAFGGQQQPQPSGRGVSNRLPNGKLANNGAGWAFGGGVPMGSTSLQTSARQLGGNLSFAQSLSGSQPATPLDLSEFPSLSNNSQLPSATSSSLWSTGGTRGNMGGTIQRNQQPTPISSQHAQQDDFFTQSRINSSQGQYRFGNQNNVTQSSQPQPSSIDEFPPLNNNNSRNSNGDIGQERGSNLMSQLGFGVQGGAGPSSLQGSRSGNGLLNALSANSRTPDARSPDGPSAPGASRPQDIRSSGTGGNDEARQKPPGFREDHSPSQSTQDPSSAVDGRNPLGAIGSNDTPSGKNDQKDDQLPTVHDPLSGMAPIDKWGLKGLRTLMNNYPDYNAAVTGLDPTQLGVDLTSPQPLSTQIFSLFNNLPARAPIPEFRLPDCYTVNNVQPLENKISNFNEETLMWIFYSCPGDIKQHMAAHELYNRQWRWHKKMKLWLTKDELMQPRVLSPLHEEGYYIVWDTTEWRKQRRTLTLHYADLDASAVLS</sequence>
<dbReference type="EMBL" id="MU393426">
    <property type="protein sequence ID" value="KAI4870021.1"/>
    <property type="molecule type" value="Genomic_DNA"/>
</dbReference>
<proteinExistence type="predicted"/>